<keyword evidence="1" id="KW-0378">Hydrolase</keyword>
<dbReference type="OrthoDB" id="165822at2"/>
<protein>
    <submittedName>
        <fullName evidence="4">Class D sortase</fullName>
    </submittedName>
</protein>
<dbReference type="NCBIfam" id="NF033746">
    <property type="entry name" value="class_D_sortase"/>
    <property type="match status" value="1"/>
</dbReference>
<dbReference type="InterPro" id="IPR041999">
    <property type="entry name" value="Sortase_D_1"/>
</dbReference>
<proteinExistence type="predicted"/>
<dbReference type="Gene3D" id="2.40.260.10">
    <property type="entry name" value="Sortase"/>
    <property type="match status" value="1"/>
</dbReference>
<keyword evidence="3" id="KW-0812">Transmembrane</keyword>
<dbReference type="RefSeq" id="WP_113658885.1">
    <property type="nucleotide sequence ID" value="NZ_KZ845666.1"/>
</dbReference>
<dbReference type="InterPro" id="IPR023365">
    <property type="entry name" value="Sortase_dom-sf"/>
</dbReference>
<feature type="active site" description="Acyl-thioester intermediate" evidence="2">
    <location>
        <position position="176"/>
    </location>
</feature>
<sequence>MIRKLAWLLIIAGSIFLFYNAYHWWKEASLVDEDISKAQAFLEDWANRTKKPTLKEGISYPSQPKVGDKIGELIVPRLHAKLPIVEGTNEYALSKGIGRFVGGGTVLPGETGHVVLSGHRDTLFRDIKKLQIGDKIFIQYHNKLFTYQIRKSWITHAEDRSVIVPIARPVLSLTTCYPFSYIGNAPDRYILRAELIKIQNT</sequence>
<dbReference type="NCBIfam" id="TIGR01076">
    <property type="entry name" value="sortase_fam"/>
    <property type="match status" value="1"/>
</dbReference>
<dbReference type="InterPro" id="IPR005754">
    <property type="entry name" value="Sortase"/>
</dbReference>
<dbReference type="Pfam" id="PF04203">
    <property type="entry name" value="Sortase"/>
    <property type="match status" value="1"/>
</dbReference>
<feature type="transmembrane region" description="Helical" evidence="3">
    <location>
        <begin position="7"/>
        <end position="25"/>
    </location>
</feature>
<dbReference type="Proteomes" id="UP000251213">
    <property type="component" value="Unassembled WGS sequence"/>
</dbReference>
<evidence type="ECO:0000256" key="3">
    <source>
        <dbReference type="SAM" id="Phobius"/>
    </source>
</evidence>
<gene>
    <name evidence="4" type="ORF">DL897_09395</name>
</gene>
<keyword evidence="5" id="KW-1185">Reference proteome</keyword>
<evidence type="ECO:0000313" key="5">
    <source>
        <dbReference type="Proteomes" id="UP000251213"/>
    </source>
</evidence>
<dbReference type="GO" id="GO:0016787">
    <property type="term" value="F:hydrolase activity"/>
    <property type="evidence" value="ECO:0007669"/>
    <property type="project" value="UniProtKB-KW"/>
</dbReference>
<dbReference type="AlphaFoldDB" id="A0A364K553"/>
<reference evidence="4 5" key="2">
    <citation type="submission" date="2018-06" db="EMBL/GenBank/DDBJ databases">
        <authorList>
            <person name="Zhirakovskaya E."/>
        </authorList>
    </citation>
    <scope>NUCLEOTIDE SEQUENCE [LARGE SCALE GENOMIC DNA]</scope>
    <source>
        <strain evidence="4 5">FBKL4.011</strain>
    </source>
</reference>
<accession>A0A364K553</accession>
<dbReference type="EMBL" id="QJKK01000004">
    <property type="protein sequence ID" value="RAL24514.1"/>
    <property type="molecule type" value="Genomic_DNA"/>
</dbReference>
<organism evidence="4 5">
    <name type="scientific">Thermoflavimicrobium daqui</name>
    <dbReference type="NCBI Taxonomy" id="2137476"/>
    <lineage>
        <taxon>Bacteria</taxon>
        <taxon>Bacillati</taxon>
        <taxon>Bacillota</taxon>
        <taxon>Bacilli</taxon>
        <taxon>Bacillales</taxon>
        <taxon>Thermoactinomycetaceae</taxon>
        <taxon>Thermoflavimicrobium</taxon>
    </lineage>
</organism>
<keyword evidence="3" id="KW-0472">Membrane</keyword>
<evidence type="ECO:0000313" key="4">
    <source>
        <dbReference type="EMBL" id="RAL24514.1"/>
    </source>
</evidence>
<name>A0A364K553_9BACL</name>
<dbReference type="InterPro" id="IPR053525">
    <property type="entry name" value="Sortase_D"/>
</dbReference>
<evidence type="ECO:0000256" key="2">
    <source>
        <dbReference type="PIRSR" id="PIRSR605754-1"/>
    </source>
</evidence>
<dbReference type="CDD" id="cd05828">
    <property type="entry name" value="Sortase_D_1"/>
    <property type="match status" value="1"/>
</dbReference>
<feature type="active site" description="Proton donor/acceptor" evidence="2">
    <location>
        <position position="119"/>
    </location>
</feature>
<evidence type="ECO:0000256" key="1">
    <source>
        <dbReference type="ARBA" id="ARBA00022801"/>
    </source>
</evidence>
<comment type="caution">
    <text evidence="4">The sequence shown here is derived from an EMBL/GenBank/DDBJ whole genome shotgun (WGS) entry which is preliminary data.</text>
</comment>
<keyword evidence="3" id="KW-1133">Transmembrane helix</keyword>
<reference evidence="4 5" key="1">
    <citation type="submission" date="2018-06" db="EMBL/GenBank/DDBJ databases">
        <title>Thermoflavimicrobium daqus sp. nov., a thermophilic microbe isolated from Moutai-flavour Daqu.</title>
        <authorList>
            <person name="Wang X."/>
            <person name="Zhou H."/>
        </authorList>
    </citation>
    <scope>NUCLEOTIDE SEQUENCE [LARGE SCALE GENOMIC DNA]</scope>
    <source>
        <strain evidence="4 5">FBKL4.011</strain>
    </source>
</reference>
<dbReference type="SUPFAM" id="SSF63817">
    <property type="entry name" value="Sortase"/>
    <property type="match status" value="1"/>
</dbReference>